<dbReference type="GO" id="GO:0003677">
    <property type="term" value="F:DNA binding"/>
    <property type="evidence" value="ECO:0007669"/>
    <property type="project" value="UniProtKB-KW"/>
</dbReference>
<feature type="compositionally biased region" description="Low complexity" evidence="2">
    <location>
        <begin position="66"/>
        <end position="79"/>
    </location>
</feature>
<proteinExistence type="predicted"/>
<protein>
    <submittedName>
        <fullName evidence="5">Lsr2 protein</fullName>
    </submittedName>
</protein>
<evidence type="ECO:0000259" key="4">
    <source>
        <dbReference type="Pfam" id="PF23359"/>
    </source>
</evidence>
<dbReference type="InterPro" id="IPR042261">
    <property type="entry name" value="Lsr2-like_dimerization"/>
</dbReference>
<feature type="domain" description="Lsr2 DNA-binding" evidence="4">
    <location>
        <begin position="80"/>
        <end position="115"/>
    </location>
</feature>
<keyword evidence="1" id="KW-0238">DNA-binding</keyword>
<evidence type="ECO:0000256" key="2">
    <source>
        <dbReference type="SAM" id="MobiDB-lite"/>
    </source>
</evidence>
<feature type="compositionally biased region" description="Gly residues" evidence="2">
    <location>
        <begin position="55"/>
        <end position="65"/>
    </location>
</feature>
<evidence type="ECO:0000313" key="6">
    <source>
        <dbReference type="Proteomes" id="UP000281955"/>
    </source>
</evidence>
<dbReference type="Gene3D" id="3.30.60.230">
    <property type="entry name" value="Lsr2, dimerization domain"/>
    <property type="match status" value="1"/>
</dbReference>
<dbReference type="Gene3D" id="4.10.320.10">
    <property type="entry name" value="E3-binding domain"/>
    <property type="match status" value="1"/>
</dbReference>
<dbReference type="InterPro" id="IPR055370">
    <property type="entry name" value="Lsr2_DNA-bd"/>
</dbReference>
<dbReference type="InParanoid" id="A0A420XPP9"/>
<dbReference type="Proteomes" id="UP000281955">
    <property type="component" value="Unassembled WGS sequence"/>
</dbReference>
<dbReference type="InterPro" id="IPR036625">
    <property type="entry name" value="E3-bd_dom_sf"/>
</dbReference>
<feature type="region of interest" description="Disordered" evidence="2">
    <location>
        <begin position="50"/>
        <end position="88"/>
    </location>
</feature>
<feature type="domain" description="Lsr2 dimerization" evidence="3">
    <location>
        <begin position="1"/>
        <end position="58"/>
    </location>
</feature>
<keyword evidence="6" id="KW-1185">Reference proteome</keyword>
<evidence type="ECO:0000256" key="1">
    <source>
        <dbReference type="ARBA" id="ARBA00023125"/>
    </source>
</evidence>
<comment type="caution">
    <text evidence="5">The sequence shown here is derived from an EMBL/GenBank/DDBJ whole genome shotgun (WGS) entry which is preliminary data.</text>
</comment>
<evidence type="ECO:0000313" key="5">
    <source>
        <dbReference type="EMBL" id="RKS75248.1"/>
    </source>
</evidence>
<dbReference type="GO" id="GO:0016746">
    <property type="term" value="F:acyltransferase activity"/>
    <property type="evidence" value="ECO:0007669"/>
    <property type="project" value="InterPro"/>
</dbReference>
<organism evidence="5 6">
    <name type="scientific">Motilibacter peucedani</name>
    <dbReference type="NCBI Taxonomy" id="598650"/>
    <lineage>
        <taxon>Bacteria</taxon>
        <taxon>Bacillati</taxon>
        <taxon>Actinomycetota</taxon>
        <taxon>Actinomycetes</taxon>
        <taxon>Motilibacterales</taxon>
        <taxon>Motilibacteraceae</taxon>
        <taxon>Motilibacter</taxon>
    </lineage>
</organism>
<dbReference type="OrthoDB" id="4113332at2"/>
<name>A0A420XPP9_9ACTN</name>
<reference evidence="5 6" key="1">
    <citation type="submission" date="2018-10" db="EMBL/GenBank/DDBJ databases">
        <title>Genomic Encyclopedia of Archaeal and Bacterial Type Strains, Phase II (KMG-II): from individual species to whole genera.</title>
        <authorList>
            <person name="Goeker M."/>
        </authorList>
    </citation>
    <scope>NUCLEOTIDE SEQUENCE [LARGE SCALE GENOMIC DNA]</scope>
    <source>
        <strain evidence="5 6">RP-AC37</strain>
    </source>
</reference>
<evidence type="ECO:0000259" key="3">
    <source>
        <dbReference type="Pfam" id="PF11774"/>
    </source>
</evidence>
<dbReference type="EMBL" id="RBWV01000011">
    <property type="protein sequence ID" value="RKS75248.1"/>
    <property type="molecule type" value="Genomic_DNA"/>
</dbReference>
<dbReference type="InterPro" id="IPR024412">
    <property type="entry name" value="Lsr2_dim_dom"/>
</dbReference>
<sequence>MAQRTVVTLEDDIDGGPAEETVTFALDGVTYEIDLNADNAASLRDALAPYVGAGRRTGGRSGGGTRTRTSRASAPAAPSRRGDSASIREWARENGYTVSDRGRIPSNVIEEYEKAAG</sequence>
<gene>
    <name evidence="5" type="ORF">CLV35_1707</name>
</gene>
<dbReference type="RefSeq" id="WP_121193056.1">
    <property type="nucleotide sequence ID" value="NZ_RBWV01000011.1"/>
</dbReference>
<dbReference type="Pfam" id="PF11774">
    <property type="entry name" value="Lsr2"/>
    <property type="match status" value="1"/>
</dbReference>
<dbReference type="AlphaFoldDB" id="A0A420XPP9"/>
<dbReference type="Pfam" id="PF23359">
    <property type="entry name" value="Lsr2_DNA-bd"/>
    <property type="match status" value="1"/>
</dbReference>
<accession>A0A420XPP9</accession>